<dbReference type="UniPathway" id="UPA00755"/>
<dbReference type="PANTHER" id="PTHR46025:SF3">
    <property type="entry name" value="XYLOSYLTRANSFERASE OXT"/>
    <property type="match status" value="1"/>
</dbReference>
<sequence>MDSDCSQFLRGQAIDQAFYECDAHLFRLGNRPLPRGLVLASGSDWYLLPRDFLLYAVFGRDGLVDRLRDFYRYSVLPVESFYHVLAMNSHFCQRLVNSNLHLVNWRRPQGCWCKEALPVDWCGCSPAVFTGPHDLARLLRLHSSSPYYANTMDLNSSSALSHTSNLNNLFFFARKFDSTVDLALLNLAIVRLMKDDRLNDENWSLYLEPVYLDFWDRSGDIGLRTALLALALTGLDHSTRNLPSSHCLTTAAQAGRSILLHFV</sequence>
<evidence type="ECO:0000256" key="3">
    <source>
        <dbReference type="ARBA" id="ARBA00004840"/>
    </source>
</evidence>
<keyword evidence="12" id="KW-0735">Signal-anchor</keyword>
<keyword evidence="13" id="KW-1133">Transmembrane helix</keyword>
<comment type="catalytic activity">
    <reaction evidence="19">
        <text>UDP-alpha-D-xylose + L-seryl-[protein] = 3-O-(beta-D-xylosyl)-L-seryl-[protein] + UDP + H(+)</text>
        <dbReference type="Rhea" id="RHEA:50192"/>
        <dbReference type="Rhea" id="RHEA-COMP:9863"/>
        <dbReference type="Rhea" id="RHEA-COMP:12567"/>
        <dbReference type="ChEBI" id="CHEBI:15378"/>
        <dbReference type="ChEBI" id="CHEBI:29999"/>
        <dbReference type="ChEBI" id="CHEBI:57632"/>
        <dbReference type="ChEBI" id="CHEBI:58223"/>
        <dbReference type="ChEBI" id="CHEBI:132085"/>
        <dbReference type="EC" id="2.4.2.26"/>
    </reaction>
</comment>
<reference evidence="20" key="1">
    <citation type="submission" date="2018-11" db="EMBL/GenBank/DDBJ databases">
        <authorList>
            <consortium name="Pathogen Informatics"/>
        </authorList>
    </citation>
    <scope>NUCLEOTIDE SEQUENCE</scope>
</reference>
<dbReference type="InterPro" id="IPR043538">
    <property type="entry name" value="XYLT"/>
</dbReference>
<evidence type="ECO:0000256" key="5">
    <source>
        <dbReference type="ARBA" id="ARBA00010195"/>
    </source>
</evidence>
<proteinExistence type="inferred from homology"/>
<evidence type="ECO:0000256" key="17">
    <source>
        <dbReference type="ARBA" id="ARBA00023180"/>
    </source>
</evidence>
<evidence type="ECO:0000256" key="14">
    <source>
        <dbReference type="ARBA" id="ARBA00023034"/>
    </source>
</evidence>
<comment type="pathway">
    <text evidence="4">Glycan metabolism; heparan sulfate biosynthesis.</text>
</comment>
<accession>A0A3S5B901</accession>
<dbReference type="GO" id="GO:0050650">
    <property type="term" value="P:chondroitin sulfate proteoglycan biosynthetic process"/>
    <property type="evidence" value="ECO:0007669"/>
    <property type="project" value="TreeGrafter"/>
</dbReference>
<comment type="pathway">
    <text evidence="3">Glycan metabolism; chondroitin sulfate biosynthesis.</text>
</comment>
<keyword evidence="15" id="KW-0472">Membrane</keyword>
<dbReference type="EC" id="2.4.2.26" evidence="6"/>
<comment type="subcellular location">
    <subcellularLocation>
        <location evidence="2">Endoplasmic reticulum membrane</location>
        <topology evidence="2">Single-pass type II membrane protein</topology>
    </subcellularLocation>
    <subcellularLocation>
        <location evidence="1">Golgi apparatus membrane</location>
        <topology evidence="1">Single-pass type II membrane protein</topology>
    </subcellularLocation>
</comment>
<dbReference type="Proteomes" id="UP000784294">
    <property type="component" value="Unassembled WGS sequence"/>
</dbReference>
<evidence type="ECO:0000313" key="20">
    <source>
        <dbReference type="EMBL" id="VEL37306.1"/>
    </source>
</evidence>
<keyword evidence="8" id="KW-0808">Transferase</keyword>
<evidence type="ECO:0000256" key="2">
    <source>
        <dbReference type="ARBA" id="ARBA00004648"/>
    </source>
</evidence>
<dbReference type="EMBL" id="CAAALY010254568">
    <property type="protein sequence ID" value="VEL37306.1"/>
    <property type="molecule type" value="Genomic_DNA"/>
</dbReference>
<keyword evidence="7" id="KW-0328">Glycosyltransferase</keyword>
<evidence type="ECO:0000313" key="21">
    <source>
        <dbReference type="Proteomes" id="UP000784294"/>
    </source>
</evidence>
<evidence type="ECO:0000256" key="15">
    <source>
        <dbReference type="ARBA" id="ARBA00023136"/>
    </source>
</evidence>
<keyword evidence="21" id="KW-1185">Reference proteome</keyword>
<evidence type="ECO:0000256" key="6">
    <source>
        <dbReference type="ARBA" id="ARBA00011972"/>
    </source>
</evidence>
<dbReference type="AlphaFoldDB" id="A0A3S5B901"/>
<protein>
    <recommendedName>
        <fullName evidence="6">protein xylosyltransferase</fullName>
        <ecNumber evidence="6">2.4.2.26</ecNumber>
    </recommendedName>
    <alternativeName>
        <fullName evidence="18">Peptide O-xylosyltransferase</fullName>
    </alternativeName>
</protein>
<evidence type="ECO:0000256" key="19">
    <source>
        <dbReference type="ARBA" id="ARBA00047847"/>
    </source>
</evidence>
<keyword evidence="11" id="KW-0256">Endoplasmic reticulum</keyword>
<evidence type="ECO:0000256" key="7">
    <source>
        <dbReference type="ARBA" id="ARBA00022676"/>
    </source>
</evidence>
<dbReference type="GO" id="GO:0046872">
    <property type="term" value="F:metal ion binding"/>
    <property type="evidence" value="ECO:0007669"/>
    <property type="project" value="UniProtKB-KW"/>
</dbReference>
<dbReference type="GO" id="GO:0005789">
    <property type="term" value="C:endoplasmic reticulum membrane"/>
    <property type="evidence" value="ECO:0007669"/>
    <property type="project" value="UniProtKB-SubCell"/>
</dbReference>
<evidence type="ECO:0000256" key="11">
    <source>
        <dbReference type="ARBA" id="ARBA00022824"/>
    </source>
</evidence>
<evidence type="ECO:0000256" key="18">
    <source>
        <dbReference type="ARBA" id="ARBA00042865"/>
    </source>
</evidence>
<evidence type="ECO:0000256" key="8">
    <source>
        <dbReference type="ARBA" id="ARBA00022679"/>
    </source>
</evidence>
<keyword evidence="16" id="KW-1015">Disulfide bond</keyword>
<keyword evidence="14" id="KW-0333">Golgi apparatus</keyword>
<gene>
    <name evidence="20" type="ORF">PXEA_LOCUS30746</name>
</gene>
<keyword evidence="10" id="KW-0479">Metal-binding</keyword>
<keyword evidence="9" id="KW-0812">Transmembrane</keyword>
<dbReference type="OrthoDB" id="2019572at2759"/>
<comment type="caution">
    <text evidence="20">The sequence shown here is derived from an EMBL/GenBank/DDBJ whole genome shotgun (WGS) entry which is preliminary data.</text>
</comment>
<evidence type="ECO:0000256" key="10">
    <source>
        <dbReference type="ARBA" id="ARBA00022723"/>
    </source>
</evidence>
<dbReference type="InterPro" id="IPR003406">
    <property type="entry name" value="Glyco_trans_14"/>
</dbReference>
<evidence type="ECO:0000256" key="1">
    <source>
        <dbReference type="ARBA" id="ARBA00004323"/>
    </source>
</evidence>
<evidence type="ECO:0000256" key="16">
    <source>
        <dbReference type="ARBA" id="ARBA00023157"/>
    </source>
</evidence>
<evidence type="ECO:0000256" key="9">
    <source>
        <dbReference type="ARBA" id="ARBA00022692"/>
    </source>
</evidence>
<evidence type="ECO:0000256" key="4">
    <source>
        <dbReference type="ARBA" id="ARBA00005093"/>
    </source>
</evidence>
<dbReference type="GO" id="GO:0030158">
    <property type="term" value="F:protein xylosyltransferase activity"/>
    <property type="evidence" value="ECO:0007669"/>
    <property type="project" value="UniProtKB-EC"/>
</dbReference>
<organism evidence="20 21">
    <name type="scientific">Protopolystoma xenopodis</name>
    <dbReference type="NCBI Taxonomy" id="117903"/>
    <lineage>
        <taxon>Eukaryota</taxon>
        <taxon>Metazoa</taxon>
        <taxon>Spiralia</taxon>
        <taxon>Lophotrochozoa</taxon>
        <taxon>Platyhelminthes</taxon>
        <taxon>Monogenea</taxon>
        <taxon>Polyopisthocotylea</taxon>
        <taxon>Polystomatidea</taxon>
        <taxon>Polystomatidae</taxon>
        <taxon>Protopolystoma</taxon>
    </lineage>
</organism>
<dbReference type="PANTHER" id="PTHR46025">
    <property type="entry name" value="XYLOSYLTRANSFERASE OXT"/>
    <property type="match status" value="1"/>
</dbReference>
<evidence type="ECO:0000256" key="13">
    <source>
        <dbReference type="ARBA" id="ARBA00022989"/>
    </source>
</evidence>
<dbReference type="Pfam" id="PF02485">
    <property type="entry name" value="Branch"/>
    <property type="match status" value="1"/>
</dbReference>
<comment type="similarity">
    <text evidence="5">Belongs to the glycosyltransferase 14 family. XylT subfamily.</text>
</comment>
<dbReference type="GO" id="GO:0015012">
    <property type="term" value="P:heparan sulfate proteoglycan biosynthetic process"/>
    <property type="evidence" value="ECO:0007669"/>
    <property type="project" value="UniProtKB-UniPathway"/>
</dbReference>
<name>A0A3S5B901_9PLAT</name>
<evidence type="ECO:0000256" key="12">
    <source>
        <dbReference type="ARBA" id="ARBA00022968"/>
    </source>
</evidence>
<dbReference type="UniPathway" id="UPA00756"/>
<dbReference type="GO" id="GO:0000139">
    <property type="term" value="C:Golgi membrane"/>
    <property type="evidence" value="ECO:0007669"/>
    <property type="project" value="UniProtKB-SubCell"/>
</dbReference>
<keyword evidence="17" id="KW-0325">Glycoprotein</keyword>